<gene>
    <name evidence="5" type="ORF">AB0H72_14500</name>
</gene>
<accession>A0ABV3F865</accession>
<name>A0ABV3F865_9NOCA</name>
<evidence type="ECO:0000256" key="1">
    <source>
        <dbReference type="ARBA" id="ARBA00007169"/>
    </source>
</evidence>
<reference evidence="5 6" key="1">
    <citation type="submission" date="2024-06" db="EMBL/GenBank/DDBJ databases">
        <title>The Natural Products Discovery Center: Release of the First 8490 Sequenced Strains for Exploring Actinobacteria Biosynthetic Diversity.</title>
        <authorList>
            <person name="Kalkreuter E."/>
            <person name="Kautsar S.A."/>
            <person name="Yang D."/>
            <person name="Bader C.D."/>
            <person name="Teijaro C.N."/>
            <person name="Fluegel L."/>
            <person name="Davis C.M."/>
            <person name="Simpson J.R."/>
            <person name="Lauterbach L."/>
            <person name="Steele A.D."/>
            <person name="Gui C."/>
            <person name="Meng S."/>
            <person name="Li G."/>
            <person name="Viehrig K."/>
            <person name="Ye F."/>
            <person name="Su P."/>
            <person name="Kiefer A.F."/>
            <person name="Nichols A."/>
            <person name="Cepeda A.J."/>
            <person name="Yan W."/>
            <person name="Fan B."/>
            <person name="Jiang Y."/>
            <person name="Adhikari A."/>
            <person name="Zheng C.-J."/>
            <person name="Schuster L."/>
            <person name="Cowan T.M."/>
            <person name="Smanski M.J."/>
            <person name="Chevrette M.G."/>
            <person name="De Carvalho L.P.S."/>
            <person name="Shen B."/>
        </authorList>
    </citation>
    <scope>NUCLEOTIDE SEQUENCE [LARGE SCALE GENOMIC DNA]</scope>
    <source>
        <strain evidence="5 6">NPDC050671</strain>
    </source>
</reference>
<evidence type="ECO:0000313" key="6">
    <source>
        <dbReference type="Proteomes" id="UP001551658"/>
    </source>
</evidence>
<dbReference type="Pfam" id="PF00975">
    <property type="entry name" value="Thioesterase"/>
    <property type="match status" value="1"/>
</dbReference>
<evidence type="ECO:0000313" key="5">
    <source>
        <dbReference type="EMBL" id="MEV0363906.1"/>
    </source>
</evidence>
<dbReference type="InterPro" id="IPR001031">
    <property type="entry name" value="Thioesterase"/>
</dbReference>
<dbReference type="PANTHER" id="PTHR11487:SF0">
    <property type="entry name" value="S-ACYL FATTY ACID SYNTHASE THIOESTERASE, MEDIUM CHAIN"/>
    <property type="match status" value="1"/>
</dbReference>
<proteinExistence type="inferred from homology"/>
<feature type="domain" description="Thioesterase" evidence="4">
    <location>
        <begin position="21"/>
        <end position="242"/>
    </location>
</feature>
<dbReference type="GO" id="GO:0016787">
    <property type="term" value="F:hydrolase activity"/>
    <property type="evidence" value="ECO:0007669"/>
    <property type="project" value="UniProtKB-KW"/>
</dbReference>
<evidence type="ECO:0000256" key="2">
    <source>
        <dbReference type="ARBA" id="ARBA00015007"/>
    </source>
</evidence>
<protein>
    <recommendedName>
        <fullName evidence="2">Thioesterase TesA</fullName>
    </recommendedName>
</protein>
<dbReference type="RefSeq" id="WP_357978672.1">
    <property type="nucleotide sequence ID" value="NZ_JBFAIH010000007.1"/>
</dbReference>
<dbReference type="SUPFAM" id="SSF53474">
    <property type="entry name" value="alpha/beta-Hydrolases"/>
    <property type="match status" value="1"/>
</dbReference>
<evidence type="ECO:0000259" key="4">
    <source>
        <dbReference type="Pfam" id="PF00975"/>
    </source>
</evidence>
<keyword evidence="5" id="KW-0378">Hydrolase</keyword>
<dbReference type="PANTHER" id="PTHR11487">
    <property type="entry name" value="THIOESTERASE"/>
    <property type="match status" value="1"/>
</dbReference>
<dbReference type="Gene3D" id="3.40.50.1820">
    <property type="entry name" value="alpha/beta hydrolase"/>
    <property type="match status" value="1"/>
</dbReference>
<keyword evidence="6" id="KW-1185">Reference proteome</keyword>
<comment type="similarity">
    <text evidence="1">Belongs to the thioesterase family.</text>
</comment>
<dbReference type="InterPro" id="IPR012223">
    <property type="entry name" value="TEII"/>
</dbReference>
<comment type="catalytic activity">
    <reaction evidence="3">
        <text>a fatty acyl-CoA + H2O = a fatty acid + CoA + H(+)</text>
        <dbReference type="Rhea" id="RHEA:16781"/>
        <dbReference type="ChEBI" id="CHEBI:15377"/>
        <dbReference type="ChEBI" id="CHEBI:15378"/>
        <dbReference type="ChEBI" id="CHEBI:28868"/>
        <dbReference type="ChEBI" id="CHEBI:57287"/>
        <dbReference type="ChEBI" id="CHEBI:77636"/>
    </reaction>
</comment>
<organism evidence="5 6">
    <name type="scientific">Nocardia fusca</name>
    <dbReference type="NCBI Taxonomy" id="941183"/>
    <lineage>
        <taxon>Bacteria</taxon>
        <taxon>Bacillati</taxon>
        <taxon>Actinomycetota</taxon>
        <taxon>Actinomycetes</taxon>
        <taxon>Mycobacteriales</taxon>
        <taxon>Nocardiaceae</taxon>
        <taxon>Nocardia</taxon>
    </lineage>
</organism>
<sequence length="246" mass="26717">MPPGPRWIRQFHKPTSAGHPPLLVFPHAGAGASAYRTFSKACSAHYDVVVFQYPGRQDRIHEPALETLPEIAAGAFAEFRDSNGYGTVPITTFGHSMGAMVSFEFIRLAEAAGTPIRQAYVSAAVAPHIADTKPPTPKEDDALLDHLARLEGTTGDVMTNRDLMRMTLPVVKQDHLASEKYSCADDIRVSAPIHVIGGDDDPIVSPAELNGWRKHSDDVEVTVFEGGHFYLNDHIAELAELIAPTA</sequence>
<evidence type="ECO:0000256" key="3">
    <source>
        <dbReference type="ARBA" id="ARBA00024293"/>
    </source>
</evidence>
<dbReference type="InterPro" id="IPR029058">
    <property type="entry name" value="AB_hydrolase_fold"/>
</dbReference>
<dbReference type="EMBL" id="JBFAIH010000007">
    <property type="protein sequence ID" value="MEV0363906.1"/>
    <property type="molecule type" value="Genomic_DNA"/>
</dbReference>
<comment type="caution">
    <text evidence="5">The sequence shown here is derived from an EMBL/GenBank/DDBJ whole genome shotgun (WGS) entry which is preliminary data.</text>
</comment>
<dbReference type="Proteomes" id="UP001551658">
    <property type="component" value="Unassembled WGS sequence"/>
</dbReference>